<name>A0AB39ZF35_DROSZ</name>
<organism evidence="13 14">
    <name type="scientific">Drosophila suzukii</name>
    <name type="common">Spotted-wing drosophila fruit fly</name>
    <dbReference type="NCBI Taxonomy" id="28584"/>
    <lineage>
        <taxon>Eukaryota</taxon>
        <taxon>Metazoa</taxon>
        <taxon>Ecdysozoa</taxon>
        <taxon>Arthropoda</taxon>
        <taxon>Hexapoda</taxon>
        <taxon>Insecta</taxon>
        <taxon>Pterygota</taxon>
        <taxon>Neoptera</taxon>
        <taxon>Endopterygota</taxon>
        <taxon>Diptera</taxon>
        <taxon>Brachycera</taxon>
        <taxon>Muscomorpha</taxon>
        <taxon>Ephydroidea</taxon>
        <taxon>Drosophilidae</taxon>
        <taxon>Drosophila</taxon>
        <taxon>Sophophora</taxon>
    </lineage>
</organism>
<reference evidence="13" key="1">
    <citation type="submission" date="2025-05" db="UniProtKB">
        <authorList>
            <consortium name="RefSeq"/>
        </authorList>
    </citation>
    <scope>NUCLEOTIDE SEQUENCE [LARGE SCALE GENOMIC DNA]</scope>
</reference>
<comment type="subcellular location">
    <subcellularLocation>
        <location evidence="1">Secreted</location>
        <location evidence="1">Extracellular space</location>
    </subcellularLocation>
</comment>
<evidence type="ECO:0000313" key="14">
    <source>
        <dbReference type="RefSeq" id="XP_016932657.3"/>
    </source>
</evidence>
<comment type="similarity">
    <text evidence="2">Belongs to the peptidase S1 family.</text>
</comment>
<dbReference type="SMART" id="SM00020">
    <property type="entry name" value="Tryp_SPc"/>
    <property type="match status" value="1"/>
</dbReference>
<evidence type="ECO:0000256" key="3">
    <source>
        <dbReference type="ARBA" id="ARBA00022670"/>
    </source>
</evidence>
<dbReference type="Gene3D" id="2.40.10.10">
    <property type="entry name" value="Trypsin-like serine proteases"/>
    <property type="match status" value="1"/>
</dbReference>
<dbReference type="InterPro" id="IPR050430">
    <property type="entry name" value="Peptidase_S1"/>
</dbReference>
<dbReference type="InterPro" id="IPR009003">
    <property type="entry name" value="Peptidase_S1_PA"/>
</dbReference>
<keyword evidence="6" id="KW-0720">Serine protease</keyword>
<dbReference type="EC" id="3.4.21.4" evidence="10"/>
<protein>
    <recommendedName>
        <fullName evidence="10">trypsin</fullName>
        <ecNumber evidence="10">3.4.21.4</ecNumber>
    </recommendedName>
</protein>
<dbReference type="GO" id="GO:0006508">
    <property type="term" value="P:proteolysis"/>
    <property type="evidence" value="ECO:0007669"/>
    <property type="project" value="UniProtKB-KW"/>
</dbReference>
<dbReference type="InterPro" id="IPR001254">
    <property type="entry name" value="Trypsin_dom"/>
</dbReference>
<evidence type="ECO:0000256" key="9">
    <source>
        <dbReference type="ARBA" id="ARBA00036320"/>
    </source>
</evidence>
<dbReference type="GeneID" id="108011917"/>
<evidence type="ECO:0000256" key="6">
    <source>
        <dbReference type="ARBA" id="ARBA00022825"/>
    </source>
</evidence>
<proteinExistence type="inferred from homology"/>
<keyword evidence="5" id="KW-0378">Hydrolase</keyword>
<dbReference type="GO" id="GO:0004252">
    <property type="term" value="F:serine-type endopeptidase activity"/>
    <property type="evidence" value="ECO:0007669"/>
    <property type="project" value="UniProtKB-EC"/>
</dbReference>
<keyword evidence="3" id="KW-0645">Protease</keyword>
<evidence type="ECO:0000256" key="8">
    <source>
        <dbReference type="ARBA" id="ARBA00023157"/>
    </source>
</evidence>
<evidence type="ECO:0000256" key="7">
    <source>
        <dbReference type="ARBA" id="ARBA00023145"/>
    </source>
</evidence>
<dbReference type="RefSeq" id="XP_016932657.3">
    <property type="nucleotide sequence ID" value="XM_017077168.4"/>
</dbReference>
<evidence type="ECO:0000256" key="1">
    <source>
        <dbReference type="ARBA" id="ARBA00004239"/>
    </source>
</evidence>
<evidence type="ECO:0000256" key="5">
    <source>
        <dbReference type="ARBA" id="ARBA00022801"/>
    </source>
</evidence>
<sequence>MLVWSCIVLILFVRNTNGIHNGVDAKFDFWTFIASVSINGYQQCGGTVIDDRIILTAAQCVQGIPVNNITVRVGSAFVNKGGEIIKVNAMVVHEKYEEYVESDDIALLWLRTSALSRRVTKIPLATIEPAPNDYPSNAGWGEKSLESDVLPKRLQNGVTKIHERKVCIQELIQPIGPELLCAFYTQNDICPGDYGGPLILANKLVGIAVTGHGCGYVGLPSLYTNVFHYLKWIDQNSKKLKKNK</sequence>
<evidence type="ECO:0000256" key="10">
    <source>
        <dbReference type="ARBA" id="ARBA00038868"/>
    </source>
</evidence>
<feature type="domain" description="Peptidase S1" evidence="12">
    <location>
        <begin position="19"/>
        <end position="238"/>
    </location>
</feature>
<keyword evidence="13" id="KW-1185">Reference proteome</keyword>
<keyword evidence="4 11" id="KW-0732">Signal</keyword>
<keyword evidence="7" id="KW-0865">Zymogen</keyword>
<reference evidence="14" key="2">
    <citation type="submission" date="2025-08" db="UniProtKB">
        <authorList>
            <consortium name="RefSeq"/>
        </authorList>
    </citation>
    <scope>IDENTIFICATION</scope>
</reference>
<evidence type="ECO:0000256" key="4">
    <source>
        <dbReference type="ARBA" id="ARBA00022729"/>
    </source>
</evidence>
<evidence type="ECO:0000259" key="12">
    <source>
        <dbReference type="PROSITE" id="PS50240"/>
    </source>
</evidence>
<dbReference type="PROSITE" id="PS50240">
    <property type="entry name" value="TRYPSIN_DOM"/>
    <property type="match status" value="1"/>
</dbReference>
<evidence type="ECO:0000256" key="11">
    <source>
        <dbReference type="SAM" id="SignalP"/>
    </source>
</evidence>
<evidence type="ECO:0000256" key="2">
    <source>
        <dbReference type="ARBA" id="ARBA00007664"/>
    </source>
</evidence>
<dbReference type="GO" id="GO:0005576">
    <property type="term" value="C:extracellular region"/>
    <property type="evidence" value="ECO:0007669"/>
    <property type="project" value="UniProtKB-SubCell"/>
</dbReference>
<dbReference type="PRINTS" id="PR00722">
    <property type="entry name" value="CHYMOTRYPSIN"/>
</dbReference>
<feature type="signal peptide" evidence="11">
    <location>
        <begin position="1"/>
        <end position="18"/>
    </location>
</feature>
<dbReference type="InterPro" id="IPR001314">
    <property type="entry name" value="Peptidase_S1A"/>
</dbReference>
<evidence type="ECO:0000313" key="13">
    <source>
        <dbReference type="Proteomes" id="UP001652628"/>
    </source>
</evidence>
<dbReference type="AlphaFoldDB" id="A0AB39ZF35"/>
<dbReference type="SUPFAM" id="SSF50494">
    <property type="entry name" value="Trypsin-like serine proteases"/>
    <property type="match status" value="1"/>
</dbReference>
<comment type="catalytic activity">
    <reaction evidence="9">
        <text>Preferential cleavage: Arg-|-Xaa, Lys-|-Xaa.</text>
        <dbReference type="EC" id="3.4.21.4"/>
    </reaction>
</comment>
<gene>
    <name evidence="14" type="primary">LOC108011917</name>
</gene>
<dbReference type="Proteomes" id="UP001652628">
    <property type="component" value="Chromosome 2L"/>
</dbReference>
<dbReference type="InterPro" id="IPR043504">
    <property type="entry name" value="Peptidase_S1_PA_chymotrypsin"/>
</dbReference>
<dbReference type="PANTHER" id="PTHR24276:SF91">
    <property type="entry name" value="AT26814P-RELATED"/>
    <property type="match status" value="1"/>
</dbReference>
<dbReference type="CDD" id="cd00190">
    <property type="entry name" value="Tryp_SPc"/>
    <property type="match status" value="1"/>
</dbReference>
<feature type="chain" id="PRO_5045317247" description="trypsin" evidence="11">
    <location>
        <begin position="19"/>
        <end position="244"/>
    </location>
</feature>
<dbReference type="Pfam" id="PF00089">
    <property type="entry name" value="Trypsin"/>
    <property type="match status" value="1"/>
</dbReference>
<accession>A0AB39ZF35</accession>
<keyword evidence="8" id="KW-1015">Disulfide bond</keyword>
<dbReference type="PANTHER" id="PTHR24276">
    <property type="entry name" value="POLYSERASE-RELATED"/>
    <property type="match status" value="1"/>
</dbReference>